<accession>A0ACC2QUD1</accession>
<sequence length="470" mass="55299">MDIIFEGDVESRTFKSRLQRIPKIWLTLEEEVNFSDSDDLVEDYGVKNIQEKVNSPDSEKQHEGNKKIQELEGESNESENNGSENESDEDQPLRPFTQECSQTATHFIGKNGFMWSKYEFEKPNMSSRPFKAMFQRTPKIEVCLMLEDKEDFNGSDESFDDEKGINEQERNSPDSVVQCEGIIRSQEVEVESCENNDSEDEDSEDEPLTKLITMTNGKTLILYEGYCYYKKYNSKTFSRWYCTNSNVCQAYIVADNQFKIKDGTKAIHTRFITMVNDKRLVLYQGYTFYKQYNRKVLDKWYCTSQPRCKAYLMTDKDLNIHNSNTEHTHKKKQLLVNSDAKLITMVNGKQLVLYQGYTFYKQYDRKILDKWHCTTHPRCKAFIITDKNLNFQNAQLITMVNGKQLILYQGYTFYKRYQTKKPLDKWQCTSQPRCKAFLILDSDLNIHDGYTEHTHKMKQHIPSRAGYIRV</sequence>
<keyword evidence="2" id="KW-1185">Reference proteome</keyword>
<name>A0ACC2QUD1_9NEOP</name>
<protein>
    <submittedName>
        <fullName evidence="1">Uncharacterized protein</fullName>
    </submittedName>
</protein>
<gene>
    <name evidence="1" type="ORF">PYW08_016048</name>
</gene>
<dbReference type="Proteomes" id="UP001231649">
    <property type="component" value="Chromosome 8"/>
</dbReference>
<evidence type="ECO:0000313" key="2">
    <source>
        <dbReference type="Proteomes" id="UP001231649"/>
    </source>
</evidence>
<proteinExistence type="predicted"/>
<dbReference type="EMBL" id="CM056784">
    <property type="protein sequence ID" value="KAJ8724574.1"/>
    <property type="molecule type" value="Genomic_DNA"/>
</dbReference>
<comment type="caution">
    <text evidence="1">The sequence shown here is derived from an EMBL/GenBank/DDBJ whole genome shotgun (WGS) entry which is preliminary data.</text>
</comment>
<reference evidence="1" key="1">
    <citation type="submission" date="2023-03" db="EMBL/GenBank/DDBJ databases">
        <title>Chromosome-level genomes of two armyworms, Mythimna separata and Mythimna loreyi, provide insights into the biosynthesis and reception of sex pheromones.</title>
        <authorList>
            <person name="Zhao H."/>
        </authorList>
    </citation>
    <scope>NUCLEOTIDE SEQUENCE</scope>
    <source>
        <strain evidence="1">BeijingLab</strain>
    </source>
</reference>
<evidence type="ECO:0000313" key="1">
    <source>
        <dbReference type="EMBL" id="KAJ8724574.1"/>
    </source>
</evidence>
<organism evidence="1 2">
    <name type="scientific">Mythimna loreyi</name>
    <dbReference type="NCBI Taxonomy" id="667449"/>
    <lineage>
        <taxon>Eukaryota</taxon>
        <taxon>Metazoa</taxon>
        <taxon>Ecdysozoa</taxon>
        <taxon>Arthropoda</taxon>
        <taxon>Hexapoda</taxon>
        <taxon>Insecta</taxon>
        <taxon>Pterygota</taxon>
        <taxon>Neoptera</taxon>
        <taxon>Endopterygota</taxon>
        <taxon>Lepidoptera</taxon>
        <taxon>Glossata</taxon>
        <taxon>Ditrysia</taxon>
        <taxon>Noctuoidea</taxon>
        <taxon>Noctuidae</taxon>
        <taxon>Noctuinae</taxon>
        <taxon>Hadenini</taxon>
        <taxon>Mythimna</taxon>
    </lineage>
</organism>